<dbReference type="GO" id="GO:0004315">
    <property type="term" value="F:3-oxoacyl-[acyl-carrier-protein] synthase activity"/>
    <property type="evidence" value="ECO:0007669"/>
    <property type="project" value="UniProtKB-EC"/>
</dbReference>
<dbReference type="PANTHER" id="PTHR11712">
    <property type="entry name" value="POLYKETIDE SYNTHASE-RELATED"/>
    <property type="match status" value="1"/>
</dbReference>
<dbReference type="InterPro" id="IPR016039">
    <property type="entry name" value="Thiolase-like"/>
</dbReference>
<evidence type="ECO:0000256" key="2">
    <source>
        <dbReference type="ARBA" id="ARBA00022679"/>
    </source>
</evidence>
<comment type="caution">
    <text evidence="6">The sequence shown here is derived from an EMBL/GenBank/DDBJ whole genome shotgun (WGS) entry which is preliminary data.</text>
</comment>
<dbReference type="PANTHER" id="PTHR11712:SF347">
    <property type="entry name" value="BETA KETOACYL-ACYL CARRIER PROTEIN SYNTHASE"/>
    <property type="match status" value="1"/>
</dbReference>
<dbReference type="SMART" id="SM00825">
    <property type="entry name" value="PKS_KS"/>
    <property type="match status" value="1"/>
</dbReference>
<organism evidence="6 7">
    <name type="scientific">Kitasatospora kifunensis</name>
    <name type="common">Streptomyces kifunensis</name>
    <dbReference type="NCBI Taxonomy" id="58351"/>
    <lineage>
        <taxon>Bacteria</taxon>
        <taxon>Bacillati</taxon>
        <taxon>Actinomycetota</taxon>
        <taxon>Actinomycetes</taxon>
        <taxon>Kitasatosporales</taxon>
        <taxon>Streptomycetaceae</taxon>
        <taxon>Kitasatospora</taxon>
    </lineage>
</organism>
<keyword evidence="2 4" id="KW-0808">Transferase</keyword>
<protein>
    <submittedName>
        <fullName evidence="6">3-oxoacyl-[acyl-carrier-protein] synthase II</fullName>
        <ecNumber evidence="6">2.3.1.179</ecNumber>
    </submittedName>
</protein>
<evidence type="ECO:0000256" key="3">
    <source>
        <dbReference type="ARBA" id="ARBA00023315"/>
    </source>
</evidence>
<dbReference type="InterPro" id="IPR000794">
    <property type="entry name" value="Beta-ketoacyl_synthase"/>
</dbReference>
<dbReference type="NCBIfam" id="NF005589">
    <property type="entry name" value="PRK07314.1"/>
    <property type="match status" value="1"/>
</dbReference>
<evidence type="ECO:0000259" key="5">
    <source>
        <dbReference type="PROSITE" id="PS52004"/>
    </source>
</evidence>
<reference evidence="6 7" key="1">
    <citation type="submission" date="2020-08" db="EMBL/GenBank/DDBJ databases">
        <title>Sequencing the genomes of 1000 actinobacteria strains.</title>
        <authorList>
            <person name="Klenk H.-P."/>
        </authorList>
    </citation>
    <scope>NUCLEOTIDE SEQUENCE [LARGE SCALE GENOMIC DNA]</scope>
    <source>
        <strain evidence="6 7">DSM 41654</strain>
    </source>
</reference>
<evidence type="ECO:0000313" key="6">
    <source>
        <dbReference type="EMBL" id="MBB4922010.1"/>
    </source>
</evidence>
<dbReference type="Pfam" id="PF00109">
    <property type="entry name" value="ketoacyl-synt"/>
    <property type="match status" value="1"/>
</dbReference>
<dbReference type="FunFam" id="3.40.47.10:FF:000029">
    <property type="entry name" value="3-oxoacyl-[acyl-carrier-protein] synthase 1"/>
    <property type="match status" value="1"/>
</dbReference>
<feature type="domain" description="Ketosynthase family 3 (KS3)" evidence="5">
    <location>
        <begin position="7"/>
        <end position="410"/>
    </location>
</feature>
<dbReference type="FunFam" id="3.40.47.10:FF:000018">
    <property type="entry name" value="3-oxoacyl-[acyl-carrier-protein] synthase 2"/>
    <property type="match status" value="1"/>
</dbReference>
<keyword evidence="3 6" id="KW-0012">Acyltransferase</keyword>
<name>A0A7W7QYL3_KITKI</name>
<dbReference type="InterPro" id="IPR020841">
    <property type="entry name" value="PKS_Beta-ketoAc_synthase_dom"/>
</dbReference>
<dbReference type="AlphaFoldDB" id="A0A7W7QYL3"/>
<dbReference type="Gene3D" id="3.40.47.10">
    <property type="match status" value="2"/>
</dbReference>
<dbReference type="InterPro" id="IPR018201">
    <property type="entry name" value="Ketoacyl_synth_AS"/>
</dbReference>
<dbReference type="GO" id="GO:0030497">
    <property type="term" value="P:fatty acid elongation"/>
    <property type="evidence" value="ECO:0007669"/>
    <property type="project" value="UniProtKB-ARBA"/>
</dbReference>
<dbReference type="PROSITE" id="PS00606">
    <property type="entry name" value="KS3_1"/>
    <property type="match status" value="1"/>
</dbReference>
<sequence>MALGGSGSDVAITGLGLVTPAGIGIRENWDRITSGISCATVDETLRGLPGEISCRVPGFDADALIGGFAAWQLERFVQLAIVATRQAVADAGLDPHSWDGARVGVVLGNSLGGAEAFERQHQALLKSGPTKVSPLLIPMYMVNMAAGYVAIDCGAKGPSLVTATACASGTTAVGTARELLRSGACDVVLAGGSESALTPVVLAGLGKMGALSKRQDDPLAASRPFDAARDGFVPAEGAGVLVLERASDARARGARIHAVVRGYGAATDAHHATAPEPEGRGIEQALRAALLDAGVSATEVDHVNAHGTSTPLNDVTEGRMLSRVLGSRPAVTSTKGAIGHTLAAAGAIEAAYAALTLQHGLVPPTANLREQDPGIDLDIVRGQARRTRVEVAVSTSLGFGGHNAALVLTAT</sequence>
<dbReference type="Pfam" id="PF02801">
    <property type="entry name" value="Ketoacyl-synt_C"/>
    <property type="match status" value="1"/>
</dbReference>
<dbReference type="SUPFAM" id="SSF53901">
    <property type="entry name" value="Thiolase-like"/>
    <property type="match status" value="1"/>
</dbReference>
<proteinExistence type="inferred from homology"/>
<evidence type="ECO:0000256" key="1">
    <source>
        <dbReference type="ARBA" id="ARBA00008467"/>
    </source>
</evidence>
<dbReference type="CDD" id="cd00834">
    <property type="entry name" value="KAS_I_II"/>
    <property type="match status" value="1"/>
</dbReference>
<accession>A0A7W7QYL3</accession>
<keyword evidence="7" id="KW-1185">Reference proteome</keyword>
<dbReference type="InterPro" id="IPR014030">
    <property type="entry name" value="Ketoacyl_synth_N"/>
</dbReference>
<dbReference type="PROSITE" id="PS52004">
    <property type="entry name" value="KS3_2"/>
    <property type="match status" value="1"/>
</dbReference>
<gene>
    <name evidence="6" type="ORF">FHR34_001003</name>
</gene>
<dbReference type="EMBL" id="JACHJV010000001">
    <property type="protein sequence ID" value="MBB4922010.1"/>
    <property type="molecule type" value="Genomic_DNA"/>
</dbReference>
<dbReference type="Proteomes" id="UP000540506">
    <property type="component" value="Unassembled WGS sequence"/>
</dbReference>
<dbReference type="RefSeq" id="WP_184934257.1">
    <property type="nucleotide sequence ID" value="NZ_JACHJV010000001.1"/>
</dbReference>
<dbReference type="InterPro" id="IPR014031">
    <property type="entry name" value="Ketoacyl_synth_C"/>
</dbReference>
<evidence type="ECO:0000313" key="7">
    <source>
        <dbReference type="Proteomes" id="UP000540506"/>
    </source>
</evidence>
<comment type="similarity">
    <text evidence="1 4">Belongs to the thiolase-like superfamily. Beta-ketoacyl-ACP synthases family.</text>
</comment>
<dbReference type="EC" id="2.3.1.179" evidence="6"/>
<evidence type="ECO:0000256" key="4">
    <source>
        <dbReference type="RuleBase" id="RU003694"/>
    </source>
</evidence>